<keyword evidence="3" id="KW-0378">Hydrolase</keyword>
<dbReference type="GO" id="GO:0008270">
    <property type="term" value="F:zinc ion binding"/>
    <property type="evidence" value="ECO:0007669"/>
    <property type="project" value="UniProtKB-KW"/>
</dbReference>
<evidence type="ECO:0000256" key="2">
    <source>
        <dbReference type="ARBA" id="ARBA00022741"/>
    </source>
</evidence>
<feature type="region of interest" description="Disordered" evidence="7">
    <location>
        <begin position="253"/>
        <end position="302"/>
    </location>
</feature>
<reference evidence="11 12" key="1">
    <citation type="submission" date="2023-10" db="EMBL/GenBank/DDBJ databases">
        <authorList>
            <person name="Maclean D."/>
            <person name="Macfadyen A."/>
        </authorList>
    </citation>
    <scope>NUCLEOTIDE SEQUENCE [LARGE SCALE GENOMIC DNA]</scope>
</reference>
<dbReference type="PANTHER" id="PTHR45626:SF16">
    <property type="entry name" value="ATP-DEPENDENT HELICASE ULS1"/>
    <property type="match status" value="1"/>
</dbReference>
<evidence type="ECO:0000259" key="9">
    <source>
        <dbReference type="PROSITE" id="PS51192"/>
    </source>
</evidence>
<comment type="similarity">
    <text evidence="1">Belongs to the SNF2/RAD54 helicase family. RAD16 subfamily.</text>
</comment>
<protein>
    <submittedName>
        <fullName evidence="11">Uncharacterized protein</fullName>
    </submittedName>
</protein>
<gene>
    <name evidence="11" type="ORF">CVIRNUC_007519</name>
</gene>
<dbReference type="GO" id="GO:0016787">
    <property type="term" value="F:hydrolase activity"/>
    <property type="evidence" value="ECO:0007669"/>
    <property type="project" value="UniProtKB-KW"/>
</dbReference>
<dbReference type="PROSITE" id="PS50089">
    <property type="entry name" value="ZF_RING_2"/>
    <property type="match status" value="1"/>
</dbReference>
<organism evidence="11 12">
    <name type="scientific">Coccomyxa viridis</name>
    <dbReference type="NCBI Taxonomy" id="1274662"/>
    <lineage>
        <taxon>Eukaryota</taxon>
        <taxon>Viridiplantae</taxon>
        <taxon>Chlorophyta</taxon>
        <taxon>core chlorophytes</taxon>
        <taxon>Trebouxiophyceae</taxon>
        <taxon>Trebouxiophyceae incertae sedis</taxon>
        <taxon>Coccomyxaceae</taxon>
        <taxon>Coccomyxa</taxon>
    </lineage>
</organism>
<evidence type="ECO:0000256" key="1">
    <source>
        <dbReference type="ARBA" id="ARBA00008438"/>
    </source>
</evidence>
<dbReference type="SUPFAM" id="SSF52540">
    <property type="entry name" value="P-loop containing nucleoside triphosphate hydrolases"/>
    <property type="match status" value="2"/>
</dbReference>
<dbReference type="InterPro" id="IPR049730">
    <property type="entry name" value="SNF2/RAD54-like_C"/>
</dbReference>
<dbReference type="CDD" id="cd18793">
    <property type="entry name" value="SF2_C_SNF"/>
    <property type="match status" value="1"/>
</dbReference>
<dbReference type="InterPro" id="IPR027417">
    <property type="entry name" value="P-loop_NTPase"/>
</dbReference>
<feature type="compositionally biased region" description="Low complexity" evidence="7">
    <location>
        <begin position="270"/>
        <end position="287"/>
    </location>
</feature>
<dbReference type="InterPro" id="IPR050628">
    <property type="entry name" value="SNF2_RAD54_helicase_TF"/>
</dbReference>
<keyword evidence="2" id="KW-0547">Nucleotide-binding</keyword>
<keyword evidence="6" id="KW-0479">Metal-binding</keyword>
<dbReference type="SMART" id="SM00184">
    <property type="entry name" value="RING"/>
    <property type="match status" value="1"/>
</dbReference>
<evidence type="ECO:0000259" key="8">
    <source>
        <dbReference type="PROSITE" id="PS50089"/>
    </source>
</evidence>
<evidence type="ECO:0000256" key="4">
    <source>
        <dbReference type="ARBA" id="ARBA00022806"/>
    </source>
</evidence>
<dbReference type="GO" id="GO:0004386">
    <property type="term" value="F:helicase activity"/>
    <property type="evidence" value="ECO:0007669"/>
    <property type="project" value="UniProtKB-KW"/>
</dbReference>
<dbReference type="PROSITE" id="PS51192">
    <property type="entry name" value="HELICASE_ATP_BIND_1"/>
    <property type="match status" value="1"/>
</dbReference>
<evidence type="ECO:0000256" key="5">
    <source>
        <dbReference type="ARBA" id="ARBA00022840"/>
    </source>
</evidence>
<dbReference type="Pfam" id="PF13639">
    <property type="entry name" value="zf-RING_2"/>
    <property type="match status" value="1"/>
</dbReference>
<feature type="region of interest" description="Disordered" evidence="7">
    <location>
        <begin position="74"/>
        <end position="110"/>
    </location>
</feature>
<dbReference type="GO" id="GO:0005524">
    <property type="term" value="F:ATP binding"/>
    <property type="evidence" value="ECO:0007669"/>
    <property type="project" value="UniProtKB-KW"/>
</dbReference>
<evidence type="ECO:0000256" key="6">
    <source>
        <dbReference type="PROSITE-ProRule" id="PRU00175"/>
    </source>
</evidence>
<proteinExistence type="inferred from homology"/>
<dbReference type="InterPro" id="IPR013083">
    <property type="entry name" value="Znf_RING/FYVE/PHD"/>
</dbReference>
<dbReference type="GO" id="GO:0006281">
    <property type="term" value="P:DNA repair"/>
    <property type="evidence" value="ECO:0007669"/>
    <property type="project" value="TreeGrafter"/>
</dbReference>
<feature type="domain" description="Helicase ATP-binding" evidence="9">
    <location>
        <begin position="378"/>
        <end position="507"/>
    </location>
</feature>
<name>A0AAV1ICV9_9CHLO</name>
<keyword evidence="6" id="KW-0862">Zinc</keyword>
<dbReference type="GO" id="GO:0008094">
    <property type="term" value="F:ATP-dependent activity, acting on DNA"/>
    <property type="evidence" value="ECO:0007669"/>
    <property type="project" value="TreeGrafter"/>
</dbReference>
<keyword evidence="12" id="KW-1185">Reference proteome</keyword>
<dbReference type="Gene3D" id="3.40.50.10810">
    <property type="entry name" value="Tandem AAA-ATPase domain"/>
    <property type="match status" value="2"/>
</dbReference>
<comment type="caution">
    <text evidence="11">The sequence shown here is derived from an EMBL/GenBank/DDBJ whole genome shotgun (WGS) entry which is preliminary data.</text>
</comment>
<dbReference type="PROSITE" id="PS51194">
    <property type="entry name" value="HELICASE_CTER"/>
    <property type="match status" value="1"/>
</dbReference>
<dbReference type="SMART" id="SM00490">
    <property type="entry name" value="HELICc"/>
    <property type="match status" value="1"/>
</dbReference>
<dbReference type="InterPro" id="IPR001650">
    <property type="entry name" value="Helicase_C-like"/>
</dbReference>
<evidence type="ECO:0000256" key="3">
    <source>
        <dbReference type="ARBA" id="ARBA00022801"/>
    </source>
</evidence>
<feature type="region of interest" description="Disordered" evidence="7">
    <location>
        <begin position="318"/>
        <end position="349"/>
    </location>
</feature>
<dbReference type="Gene3D" id="3.40.50.300">
    <property type="entry name" value="P-loop containing nucleotide triphosphate hydrolases"/>
    <property type="match status" value="1"/>
</dbReference>
<dbReference type="Proteomes" id="UP001314263">
    <property type="component" value="Unassembled WGS sequence"/>
</dbReference>
<keyword evidence="4" id="KW-0347">Helicase</keyword>
<dbReference type="AlphaFoldDB" id="A0AAV1ICV9"/>
<feature type="domain" description="RING-type" evidence="8">
    <location>
        <begin position="681"/>
        <end position="726"/>
    </location>
</feature>
<dbReference type="Pfam" id="PF00271">
    <property type="entry name" value="Helicase_C"/>
    <property type="match status" value="1"/>
</dbReference>
<dbReference type="Pfam" id="PF00176">
    <property type="entry name" value="SNF2-rel_dom"/>
    <property type="match status" value="1"/>
</dbReference>
<dbReference type="Gene3D" id="3.30.40.10">
    <property type="entry name" value="Zinc/RING finger domain, C3HC4 (zinc finger)"/>
    <property type="match status" value="1"/>
</dbReference>
<dbReference type="InterPro" id="IPR001841">
    <property type="entry name" value="Znf_RING"/>
</dbReference>
<dbReference type="InterPro" id="IPR038718">
    <property type="entry name" value="SNF2-like_sf"/>
</dbReference>
<sequence>MPACPELQAARYAYATPAGAAADLANAAAAAAAQCRPHEAAPFAVSAPFHAGTEASQLPAAAADEADSIAQRAGMPVKAEAEDGADVCAPTAASTPPKLRRQGIASGVAGSPDYAKGTGIFEGEAEVLNDDNALRAVMEGLEAADAPECDVPLRSMTVALHPYQRQALGWMRRHENPVSQSAVKGGILADEQGLGKTVQAIALIVSEPPTLEDTAGALAAAEREQSSAALHPESREARAARAVGAGVYLPGEVDEAGDEEKGMGKRSAEAAELSASAKGSATGSATAKKAKKAPIQYQPCGRGSRCTCAICKKAKAQQRKAEEKQERDELRQSAKKPARAGSSWAAGSTQASSRVLLPIGQDKLGAPSIHGTDGGIAKRTLVVCPLCVAQQWIDEVNEKAPQLRTALYHGPNRCRDFPPTRLACTDVVVTTYNVLHSEFNAAPMGSLYRVPWHRCILDEAHMIRNTNTQAARAAHGIVASRRWCLTGTPIVNSATDVFSLFVFLEYRPFNCPMTFNSQIRNRVQTVKYRNGRRVQPDAAKRAEGFQQLRLAMKAVTLRRVKSDQYNGRPIVVLPPLEVNVESLLFSEEEEAIYTAFEAKMQVDFKKYAREGFGLHYASILVLLMRLRQVCIHPHLAMVYGGASASGLPGPVEDGTDPAAGLSDEKKAQLLEKLVGEDSGECPICMDGAQEPVISLCCHGPFCRECITTSLQHQGGAAAEGTCPLCRADLSPAKIFSPAQLQPPEPAPKPDLEPDEQHEEAFVSSTKLDTCAERLLQSLQEDAESGQTTKTIIFCTFTKALDLMQKRLDEAGARWVRLDGKMRLSQRTEATREFALNPEVRVLLASTKAAGTGLNLTCACRVLILDVWWTWAHEDQAIARSHRLGQLREVKVSKLIMKMRAPDRETVEQRIMQMQEDKRQIAEAALTDGMAGQQQRLSFNELRRLFGLAR</sequence>
<dbReference type="GO" id="GO:0005634">
    <property type="term" value="C:nucleus"/>
    <property type="evidence" value="ECO:0007669"/>
    <property type="project" value="TreeGrafter"/>
</dbReference>
<feature type="compositionally biased region" description="Basic and acidic residues" evidence="7">
    <location>
        <begin position="259"/>
        <end position="269"/>
    </location>
</feature>
<keyword evidence="6" id="KW-0863">Zinc-finger</keyword>
<evidence type="ECO:0000313" key="11">
    <source>
        <dbReference type="EMBL" id="CAK0784315.1"/>
    </source>
</evidence>
<feature type="compositionally biased region" description="Basic and acidic residues" evidence="7">
    <location>
        <begin position="319"/>
        <end position="332"/>
    </location>
</feature>
<feature type="domain" description="Helicase C-terminal" evidence="10">
    <location>
        <begin position="770"/>
        <end position="937"/>
    </location>
</feature>
<evidence type="ECO:0000259" key="10">
    <source>
        <dbReference type="PROSITE" id="PS51194"/>
    </source>
</evidence>
<dbReference type="InterPro" id="IPR014001">
    <property type="entry name" value="Helicase_ATP-bd"/>
</dbReference>
<feature type="region of interest" description="Disordered" evidence="7">
    <location>
        <begin position="737"/>
        <end position="757"/>
    </location>
</feature>
<dbReference type="PANTHER" id="PTHR45626">
    <property type="entry name" value="TRANSCRIPTION TERMINATION FACTOR 2-RELATED"/>
    <property type="match status" value="1"/>
</dbReference>
<evidence type="ECO:0000256" key="7">
    <source>
        <dbReference type="SAM" id="MobiDB-lite"/>
    </source>
</evidence>
<evidence type="ECO:0000313" key="12">
    <source>
        <dbReference type="Proteomes" id="UP001314263"/>
    </source>
</evidence>
<dbReference type="SUPFAM" id="SSF57850">
    <property type="entry name" value="RING/U-box"/>
    <property type="match status" value="1"/>
</dbReference>
<dbReference type="SMART" id="SM00487">
    <property type="entry name" value="DEXDc"/>
    <property type="match status" value="1"/>
</dbReference>
<keyword evidence="5" id="KW-0067">ATP-binding</keyword>
<dbReference type="EMBL" id="CAUYUE010000010">
    <property type="protein sequence ID" value="CAK0784315.1"/>
    <property type="molecule type" value="Genomic_DNA"/>
</dbReference>
<dbReference type="InterPro" id="IPR000330">
    <property type="entry name" value="SNF2_N"/>
</dbReference>
<dbReference type="CDD" id="cd18008">
    <property type="entry name" value="DEXDc_SHPRH-like"/>
    <property type="match status" value="1"/>
</dbReference>
<accession>A0AAV1ICV9</accession>